<dbReference type="InterPro" id="IPR004919">
    <property type="entry name" value="GmrSD_N"/>
</dbReference>
<organism evidence="2 3">
    <name type="scientific">Candidatus Aphodenecus pullistercoris</name>
    <dbReference type="NCBI Taxonomy" id="2840669"/>
    <lineage>
        <taxon>Bacteria</taxon>
        <taxon>Pseudomonadati</taxon>
        <taxon>Spirochaetota</taxon>
        <taxon>Spirochaetia</taxon>
        <taxon>Spirochaetales</taxon>
        <taxon>Candidatus Aphodenecus</taxon>
    </lineage>
</organism>
<sequence>MSSRMTFLELTRNHVIQIPDLQRDYAQGRVTEKEKRQGFVAFLSGVLKNGKADSLGYIYGVVDRPYHNGPSRLTLIDGQQRLTTLFLLHWYLAAKDGQLSAEAFRSAMTPSDGLLRFSYETRASCRDFCMAMVKHVTDLDLSGRDVSTAITGCKWFYMGWNDDPTVTSMLIMLDCIGEALCESSGLYQRLCDGAISFDLLILDGFGLEAAGDLYIKMNSRGKALTNFEMIKSMILDETARFSSGLEAIAAEEKKIGGLSPVDRLGWLFDVKWSDAAYRQSKDDPDAVDGILLSLVLLPMVSEYMSRREASDSTLSISFLAHPSTSQFGMILHGCDEPGSSFKDSVVFRMMRFIDSIVEEDVDGGWRFHSLLPDGFRQYCYDDSHIFEGDGSLVRLLSGSNRISYGDLLKFFAYYLCVSTPDKEEWALLVWMRFAVNMIENSLGHLVGDEESCKRALDSIRHLYEDFVEAQFEFSKIEENLGKGGKPYPGLDYGQLVEEILKWELRKLPLWAPVIDDAEQRLHSYFKGQLSYALFSSGLLLGTPDDAKAGKRWYDDDIGKIDAFKAVVASLGLLFCPERNSQNSKLLLLLSRALLTKGLYMMTDNARERKEFISERRYSLLCPSDRDFSWKRFLQSDSEGRTLFDDLFNGHLLHASDMAVALRTVIDDYSRNTDESEYYWRYILVTNDRLFDGDVLVEYPYQEKRGIWNSTRTFYAWTEGDDGNNAHPSWIYPLREKMTRITSFHSELTTLHLYTKLDGLLAFGWKLGYRQAKTIDGAPCVVLHPDGDDRNRIQIEVSKHDDDRFAVEVVLNCEAGTISRDEVVSLSDELGFEMPDGESEEKDRFRLIPFDKAEKAVLALAERLALLPGITTTSP</sequence>
<evidence type="ECO:0000313" key="2">
    <source>
        <dbReference type="EMBL" id="MBO8443056.1"/>
    </source>
</evidence>
<dbReference type="EMBL" id="JADIMU010000030">
    <property type="protein sequence ID" value="MBO8443056.1"/>
    <property type="molecule type" value="Genomic_DNA"/>
</dbReference>
<dbReference type="Proteomes" id="UP000823633">
    <property type="component" value="Unassembled WGS sequence"/>
</dbReference>
<name>A0A9D9H9A1_9SPIR</name>
<reference evidence="2" key="2">
    <citation type="journal article" date="2021" name="PeerJ">
        <title>Extensive microbial diversity within the chicken gut microbiome revealed by metagenomics and culture.</title>
        <authorList>
            <person name="Gilroy R."/>
            <person name="Ravi A."/>
            <person name="Getino M."/>
            <person name="Pursley I."/>
            <person name="Horton D.L."/>
            <person name="Alikhan N.F."/>
            <person name="Baker D."/>
            <person name="Gharbi K."/>
            <person name="Hall N."/>
            <person name="Watson M."/>
            <person name="Adriaenssens E.M."/>
            <person name="Foster-Nyarko E."/>
            <person name="Jarju S."/>
            <person name="Secka A."/>
            <person name="Antonio M."/>
            <person name="Oren A."/>
            <person name="Chaudhuri R.R."/>
            <person name="La Ragione R."/>
            <person name="Hildebrand F."/>
            <person name="Pallen M.J."/>
        </authorList>
    </citation>
    <scope>NUCLEOTIDE SEQUENCE</scope>
    <source>
        <strain evidence="2">11167</strain>
    </source>
</reference>
<evidence type="ECO:0000313" key="3">
    <source>
        <dbReference type="Proteomes" id="UP000823633"/>
    </source>
</evidence>
<feature type="domain" description="GmrSD restriction endonucleases N-terminal" evidence="1">
    <location>
        <begin position="13"/>
        <end position="234"/>
    </location>
</feature>
<protein>
    <submittedName>
        <fullName evidence="2">DUF262 domain-containing protein</fullName>
    </submittedName>
</protein>
<gene>
    <name evidence="2" type="ORF">IAC42_04780</name>
</gene>
<accession>A0A9D9H9A1</accession>
<dbReference type="AlphaFoldDB" id="A0A9D9H9A1"/>
<proteinExistence type="predicted"/>
<dbReference type="Pfam" id="PF03235">
    <property type="entry name" value="GmrSD_N"/>
    <property type="match status" value="1"/>
</dbReference>
<comment type="caution">
    <text evidence="2">The sequence shown here is derived from an EMBL/GenBank/DDBJ whole genome shotgun (WGS) entry which is preliminary data.</text>
</comment>
<reference evidence="2" key="1">
    <citation type="submission" date="2020-10" db="EMBL/GenBank/DDBJ databases">
        <authorList>
            <person name="Gilroy R."/>
        </authorList>
    </citation>
    <scope>NUCLEOTIDE SEQUENCE</scope>
    <source>
        <strain evidence="2">11167</strain>
    </source>
</reference>
<evidence type="ECO:0000259" key="1">
    <source>
        <dbReference type="Pfam" id="PF03235"/>
    </source>
</evidence>